<protein>
    <submittedName>
        <fullName evidence="3">Helix-turn-helix protein</fullName>
    </submittedName>
</protein>
<accession>A0A495UKP6</accession>
<sequence length="146" mass="15505">MNGERLREARLRAGLNQTELGRRVGLSQSMIGAIERSDRSATPETAQALADALGIALDSLADSAGHLPDSPDALLENQHTAEGLRELASDRVLAASLDILPSEWRALRSLVLPTPATKDGYIALLITIRLVTGGRGTPSRDSTESP</sequence>
<dbReference type="OrthoDB" id="5769232at2"/>
<evidence type="ECO:0000313" key="3">
    <source>
        <dbReference type="EMBL" id="RKT37876.1"/>
    </source>
</evidence>
<dbReference type="InterPro" id="IPR001387">
    <property type="entry name" value="Cro/C1-type_HTH"/>
</dbReference>
<dbReference type="PANTHER" id="PTHR46797:SF1">
    <property type="entry name" value="METHYLPHOSPHONATE SYNTHASE"/>
    <property type="match status" value="1"/>
</dbReference>
<dbReference type="GO" id="GO:0005829">
    <property type="term" value="C:cytosol"/>
    <property type="evidence" value="ECO:0007669"/>
    <property type="project" value="TreeGrafter"/>
</dbReference>
<comment type="caution">
    <text evidence="3">The sequence shown here is derived from an EMBL/GenBank/DDBJ whole genome shotgun (WGS) entry which is preliminary data.</text>
</comment>
<gene>
    <name evidence="3" type="ORF">BDD21_5387</name>
</gene>
<evidence type="ECO:0000256" key="1">
    <source>
        <dbReference type="ARBA" id="ARBA00023125"/>
    </source>
</evidence>
<dbReference type="InterPro" id="IPR010982">
    <property type="entry name" value="Lambda_DNA-bd_dom_sf"/>
</dbReference>
<dbReference type="Proteomes" id="UP000274556">
    <property type="component" value="Unassembled WGS sequence"/>
</dbReference>
<dbReference type="GO" id="GO:0003700">
    <property type="term" value="F:DNA-binding transcription factor activity"/>
    <property type="evidence" value="ECO:0007669"/>
    <property type="project" value="TreeGrafter"/>
</dbReference>
<dbReference type="SMART" id="SM00530">
    <property type="entry name" value="HTH_XRE"/>
    <property type="match status" value="1"/>
</dbReference>
<evidence type="ECO:0000313" key="4">
    <source>
        <dbReference type="Proteomes" id="UP000274556"/>
    </source>
</evidence>
<dbReference type="AlphaFoldDB" id="A0A495UKP6"/>
<reference evidence="3 4" key="1">
    <citation type="submission" date="2018-10" db="EMBL/GenBank/DDBJ databases">
        <title>Genomic Encyclopedia of Archaeal and Bacterial Type Strains, Phase II (KMG-II): from individual species to whole genera.</title>
        <authorList>
            <person name="Goeker M."/>
        </authorList>
    </citation>
    <scope>NUCLEOTIDE SEQUENCE [LARGE SCALE GENOMIC DNA]</scope>
    <source>
        <strain evidence="3 4">DSM 235</strain>
    </source>
</reference>
<proteinExistence type="predicted"/>
<dbReference type="RefSeq" id="WP_120800172.1">
    <property type="nucleotide sequence ID" value="NZ_RBXL01000002.1"/>
</dbReference>
<dbReference type="InterPro" id="IPR050807">
    <property type="entry name" value="TransReg_Diox_bact_type"/>
</dbReference>
<dbReference type="Pfam" id="PF01381">
    <property type="entry name" value="HTH_3"/>
    <property type="match status" value="1"/>
</dbReference>
<keyword evidence="4" id="KW-1185">Reference proteome</keyword>
<dbReference type="EMBL" id="RBXL01000002">
    <property type="protein sequence ID" value="RKT37876.1"/>
    <property type="molecule type" value="Genomic_DNA"/>
</dbReference>
<name>A0A495UKP6_9GAMM</name>
<evidence type="ECO:0000259" key="2">
    <source>
        <dbReference type="PROSITE" id="PS50943"/>
    </source>
</evidence>
<keyword evidence="1" id="KW-0238">DNA-binding</keyword>
<dbReference type="Gene3D" id="1.10.260.40">
    <property type="entry name" value="lambda repressor-like DNA-binding domains"/>
    <property type="match status" value="1"/>
</dbReference>
<dbReference type="CDD" id="cd00093">
    <property type="entry name" value="HTH_XRE"/>
    <property type="match status" value="1"/>
</dbReference>
<dbReference type="SUPFAM" id="SSF47413">
    <property type="entry name" value="lambda repressor-like DNA-binding domains"/>
    <property type="match status" value="1"/>
</dbReference>
<organism evidence="3 4">
    <name type="scientific">Thiocapsa rosea</name>
    <dbReference type="NCBI Taxonomy" id="69360"/>
    <lineage>
        <taxon>Bacteria</taxon>
        <taxon>Pseudomonadati</taxon>
        <taxon>Pseudomonadota</taxon>
        <taxon>Gammaproteobacteria</taxon>
        <taxon>Chromatiales</taxon>
        <taxon>Chromatiaceae</taxon>
        <taxon>Thiocapsa</taxon>
    </lineage>
</organism>
<dbReference type="PANTHER" id="PTHR46797">
    <property type="entry name" value="HTH-TYPE TRANSCRIPTIONAL REGULATOR"/>
    <property type="match status" value="1"/>
</dbReference>
<dbReference type="PROSITE" id="PS50943">
    <property type="entry name" value="HTH_CROC1"/>
    <property type="match status" value="1"/>
</dbReference>
<feature type="domain" description="HTH cro/C1-type" evidence="2">
    <location>
        <begin position="6"/>
        <end position="60"/>
    </location>
</feature>
<dbReference type="GO" id="GO:0003677">
    <property type="term" value="F:DNA binding"/>
    <property type="evidence" value="ECO:0007669"/>
    <property type="project" value="UniProtKB-KW"/>
</dbReference>